<keyword evidence="3" id="KW-1185">Reference proteome</keyword>
<comment type="caution">
    <text evidence="2">The sequence shown here is derived from an EMBL/GenBank/DDBJ whole genome shotgun (WGS) entry which is preliminary data.</text>
</comment>
<feature type="region of interest" description="Disordered" evidence="1">
    <location>
        <begin position="1"/>
        <end position="72"/>
    </location>
</feature>
<protein>
    <submittedName>
        <fullName evidence="2">Uncharacterized protein</fullName>
    </submittedName>
</protein>
<accession>A0A9P7K1Z0</accession>
<organism evidence="2 3">
    <name type="scientific">Sphagnurus paluster</name>
    <dbReference type="NCBI Taxonomy" id="117069"/>
    <lineage>
        <taxon>Eukaryota</taxon>
        <taxon>Fungi</taxon>
        <taxon>Dikarya</taxon>
        <taxon>Basidiomycota</taxon>
        <taxon>Agaricomycotina</taxon>
        <taxon>Agaricomycetes</taxon>
        <taxon>Agaricomycetidae</taxon>
        <taxon>Agaricales</taxon>
        <taxon>Tricholomatineae</taxon>
        <taxon>Lyophyllaceae</taxon>
        <taxon>Sphagnurus</taxon>
    </lineage>
</organism>
<evidence type="ECO:0000313" key="2">
    <source>
        <dbReference type="EMBL" id="KAG5634916.1"/>
    </source>
</evidence>
<dbReference type="AlphaFoldDB" id="A0A9P7K1Z0"/>
<evidence type="ECO:0000313" key="3">
    <source>
        <dbReference type="Proteomes" id="UP000717328"/>
    </source>
</evidence>
<name>A0A9P7K1Z0_9AGAR</name>
<reference evidence="2" key="1">
    <citation type="submission" date="2021-02" db="EMBL/GenBank/DDBJ databases">
        <authorList>
            <person name="Nieuwenhuis M."/>
            <person name="Van De Peppel L.J.J."/>
        </authorList>
    </citation>
    <scope>NUCLEOTIDE SEQUENCE</scope>
    <source>
        <strain evidence="2">D49</strain>
    </source>
</reference>
<gene>
    <name evidence="2" type="ORF">H0H81_000329</name>
</gene>
<sequence length="323" mass="36467">MTNRRQIREVDLADTSYSTRNGYNLAEPTAKPPTERHGTTGSVSPETKPGSLPRANVQSDIRPRPVSTDVEAGRAGTNWVTEWLAADNEALKSCLADIPDSGQRDLHSRAWIKSRDKELAALILEVGKKATQEQKVQDDETNLQAWKTATIAEEERCFQRYAEVNIWRKCENFHPSLARFEEASKLFSEVEQLSKEKPLTLIIVPWPVTNLPCEAEASNFRTAMLGVGVESVPVTEAKVKDFFSNACARLSLPHYDELVTAIARAFNEEEWTKKGLLQSICDAGYRKVMADYRKIVEDEVKGRLKLEKFEEAREDEAKGRRVK</sequence>
<dbReference type="OrthoDB" id="2953735at2759"/>
<proteinExistence type="predicted"/>
<reference evidence="2" key="2">
    <citation type="submission" date="2021-10" db="EMBL/GenBank/DDBJ databases">
        <title>Phylogenomics reveals ancestral predisposition of the termite-cultivated fungus Termitomyces towards a domesticated lifestyle.</title>
        <authorList>
            <person name="Auxier B."/>
            <person name="Grum-Grzhimaylo A."/>
            <person name="Cardenas M.E."/>
            <person name="Lodge J.D."/>
            <person name="Laessoe T."/>
            <person name="Pedersen O."/>
            <person name="Smith M.E."/>
            <person name="Kuyper T.W."/>
            <person name="Franco-Molano E.A."/>
            <person name="Baroni T.J."/>
            <person name="Aanen D.K."/>
        </authorList>
    </citation>
    <scope>NUCLEOTIDE SEQUENCE</scope>
    <source>
        <strain evidence="2">D49</strain>
    </source>
</reference>
<evidence type="ECO:0000256" key="1">
    <source>
        <dbReference type="SAM" id="MobiDB-lite"/>
    </source>
</evidence>
<feature type="compositionally biased region" description="Basic and acidic residues" evidence="1">
    <location>
        <begin position="1"/>
        <end position="11"/>
    </location>
</feature>
<dbReference type="EMBL" id="JABCKI010006233">
    <property type="protein sequence ID" value="KAG5634916.1"/>
    <property type="molecule type" value="Genomic_DNA"/>
</dbReference>
<dbReference type="Proteomes" id="UP000717328">
    <property type="component" value="Unassembled WGS sequence"/>
</dbReference>